<dbReference type="GO" id="GO:0006325">
    <property type="term" value="P:chromatin organization"/>
    <property type="evidence" value="ECO:0007669"/>
    <property type="project" value="UniProtKB-KW"/>
</dbReference>
<dbReference type="Pfam" id="PF26095">
    <property type="entry name" value="CC_Bre1"/>
    <property type="match status" value="1"/>
</dbReference>
<keyword evidence="6 15" id="KW-0479">Metal-binding</keyword>
<feature type="coiled-coil region" evidence="16">
    <location>
        <begin position="272"/>
        <end position="299"/>
    </location>
</feature>
<evidence type="ECO:0000256" key="9">
    <source>
        <dbReference type="ARBA" id="ARBA00022833"/>
    </source>
</evidence>
<dbReference type="InterPro" id="IPR017907">
    <property type="entry name" value="Znf_RING_CS"/>
</dbReference>
<comment type="similarity">
    <text evidence="4 15">Belongs to the BRE1 family.</text>
</comment>
<comment type="pathway">
    <text evidence="3 15">Protein modification; protein ubiquitination.</text>
</comment>
<evidence type="ECO:0000256" key="3">
    <source>
        <dbReference type="ARBA" id="ARBA00004906"/>
    </source>
</evidence>
<dbReference type="EC" id="2.3.2.27" evidence="15"/>
<keyword evidence="8 15" id="KW-0833">Ubl conjugation pathway</keyword>
<keyword evidence="5 15" id="KW-0808">Transferase</keyword>
<evidence type="ECO:0000256" key="4">
    <source>
        <dbReference type="ARBA" id="ARBA00005555"/>
    </source>
</evidence>
<evidence type="ECO:0000256" key="11">
    <source>
        <dbReference type="ARBA" id="ARBA00023054"/>
    </source>
</evidence>
<evidence type="ECO:0000256" key="15">
    <source>
        <dbReference type="RuleBase" id="RU365038"/>
    </source>
</evidence>
<dbReference type="AlphaFoldDB" id="A0A9P5Z700"/>
<evidence type="ECO:0000313" key="19">
    <source>
        <dbReference type="EMBL" id="KAF9482162.1"/>
    </source>
</evidence>
<comment type="catalytic activity">
    <reaction evidence="1 15">
        <text>S-ubiquitinyl-[E2 ubiquitin-conjugating enzyme]-L-cysteine + [acceptor protein]-L-lysine = [E2 ubiquitin-conjugating enzyme]-L-cysteine + N(6)-ubiquitinyl-[acceptor protein]-L-lysine.</text>
        <dbReference type="EC" id="2.3.2.27"/>
    </reaction>
</comment>
<dbReference type="PANTHER" id="PTHR23163">
    <property type="entry name" value="RING FINGER PROTEIN-RELATED"/>
    <property type="match status" value="1"/>
</dbReference>
<sequence length="814" mass="93552">MEEPVISKKRILTGANGSPHVNGDVEQDDEAFGEKLELFRKEAIYRRMKHYSKENERSQARIEELEQRKSTCEAGLAAISACWAQLVDTIRLIVKPEDLPQVSLRAEEIFDLTAQLQDNPVPELAVALGETVNATQALVTRFVQLEQGKLSRRLQSDGFPECQKAQNECILLRSELSVLRERLKESESQKEAYHSSLVALENRIERSKSATVRATESRESHDGVKGHEVGNEKKDEAQRKPPSPVPSPAPRPLIQENGVHDSSETDVLLEQIKVRDAKIQELEHEAALLRDEKTMMDVEHKAPSFEQISENPYYKVILDHASLLTSQLAEKSDQMYKLQMELGDLQTTRNEWEETVAASSAQSVQEYKNMLMRRDVDNARLREQREQLTAELNERKQKEAVKQASFQEYKSLVDSSSERIHILQSELSRCKAQLAANASAEDLMIFYLGGNIDEVRFFEGLREQKQLAENRVAALEQTFSIYQDDHPDIVQHMKAQANALEELARAKFELERYQRIYGPSAPLSADISGLKKQLEDKEAECQRLRHLETQQKENEGSIFSELEKLSTLWESLDRQLKSKVYDLSNLEERLMKAGIDKAKSDNKYFAAMRDKEAIEIERKNLTRTLEKQGKVVDRLTDAEKHLRTQLAALEKENVALKKLIDQLKTKLSHMEKELPETNAHLETEKKRYQELQCQLRDREAFLSSKMSEFRQKEDEFIHAKKDLEKEMAQLRKRRKLEPNSKLSDAESDKLANLEALINCSTCREDNAFRSTIITKCMHTFCKSCVDARLATRQRKCPACNLAFGQSDVHQFYFQ</sequence>
<evidence type="ECO:0000256" key="8">
    <source>
        <dbReference type="ARBA" id="ARBA00022786"/>
    </source>
</evidence>
<dbReference type="InterPro" id="IPR013956">
    <property type="entry name" value="E3_ubiquit_lig_Bre1"/>
</dbReference>
<feature type="compositionally biased region" description="Basic and acidic residues" evidence="17">
    <location>
        <begin position="215"/>
        <end position="239"/>
    </location>
</feature>
<dbReference type="Pfam" id="PF08647">
    <property type="entry name" value="BRE1"/>
    <property type="match status" value="1"/>
</dbReference>
<dbReference type="SUPFAM" id="SSF57850">
    <property type="entry name" value="RING/U-box"/>
    <property type="match status" value="1"/>
</dbReference>
<dbReference type="EMBL" id="MU155169">
    <property type="protein sequence ID" value="KAF9482162.1"/>
    <property type="molecule type" value="Genomic_DNA"/>
</dbReference>
<evidence type="ECO:0000256" key="17">
    <source>
        <dbReference type="SAM" id="MobiDB-lite"/>
    </source>
</evidence>
<evidence type="ECO:0000256" key="2">
    <source>
        <dbReference type="ARBA" id="ARBA00004123"/>
    </source>
</evidence>
<evidence type="ECO:0000256" key="10">
    <source>
        <dbReference type="ARBA" id="ARBA00022853"/>
    </source>
</evidence>
<dbReference type="PROSITE" id="PS50089">
    <property type="entry name" value="ZF_RING_2"/>
    <property type="match status" value="1"/>
</dbReference>
<comment type="function">
    <text evidence="13">E3 ubiquitin-protein ligase that mediates monoubiquitination of histone H2B to form H2BK123ub1. H2BK123ub1 gives a specific tag for epigenetic transcriptional activation and is also a prerequisite for H3K4me and H3K79me formation.</text>
</comment>
<evidence type="ECO:0000313" key="20">
    <source>
        <dbReference type="Proteomes" id="UP000807469"/>
    </source>
</evidence>
<feature type="domain" description="RING-type" evidence="18">
    <location>
        <begin position="759"/>
        <end position="800"/>
    </location>
</feature>
<keyword evidence="20" id="KW-1185">Reference proteome</keyword>
<dbReference type="SMART" id="SM00184">
    <property type="entry name" value="RING"/>
    <property type="match status" value="1"/>
</dbReference>
<dbReference type="Proteomes" id="UP000807469">
    <property type="component" value="Unassembled WGS sequence"/>
</dbReference>
<dbReference type="GO" id="GO:0005634">
    <property type="term" value="C:nucleus"/>
    <property type="evidence" value="ECO:0007669"/>
    <property type="project" value="UniProtKB-SubCell"/>
</dbReference>
<dbReference type="InterPro" id="IPR001841">
    <property type="entry name" value="Znf_RING"/>
</dbReference>
<protein>
    <recommendedName>
        <fullName evidence="15">E3 ubiquitin protein ligase</fullName>
        <ecNumber evidence="15">2.3.2.27</ecNumber>
    </recommendedName>
</protein>
<dbReference type="Gene3D" id="3.30.40.10">
    <property type="entry name" value="Zinc/RING finger domain, C3HC4 (zinc finger)"/>
    <property type="match status" value="1"/>
</dbReference>
<name>A0A9P5Z700_9AGAR</name>
<feature type="compositionally biased region" description="Pro residues" evidence="17">
    <location>
        <begin position="241"/>
        <end position="251"/>
    </location>
</feature>
<proteinExistence type="inferred from homology"/>
<evidence type="ECO:0000256" key="7">
    <source>
        <dbReference type="ARBA" id="ARBA00022771"/>
    </source>
</evidence>
<dbReference type="GO" id="GO:0016567">
    <property type="term" value="P:protein ubiquitination"/>
    <property type="evidence" value="ECO:0007669"/>
    <property type="project" value="UniProtKB-UniRule"/>
</dbReference>
<feature type="coiled-coil region" evidence="16">
    <location>
        <begin position="458"/>
        <end position="554"/>
    </location>
</feature>
<feature type="region of interest" description="Disordered" evidence="17">
    <location>
        <begin position="207"/>
        <end position="262"/>
    </location>
</feature>
<evidence type="ECO:0000256" key="5">
    <source>
        <dbReference type="ARBA" id="ARBA00022679"/>
    </source>
</evidence>
<reference evidence="19" key="1">
    <citation type="submission" date="2020-11" db="EMBL/GenBank/DDBJ databases">
        <authorList>
            <consortium name="DOE Joint Genome Institute"/>
            <person name="Ahrendt S."/>
            <person name="Riley R."/>
            <person name="Andreopoulos W."/>
            <person name="Labutti K."/>
            <person name="Pangilinan J."/>
            <person name="Ruiz-Duenas F.J."/>
            <person name="Barrasa J.M."/>
            <person name="Sanchez-Garcia M."/>
            <person name="Camarero S."/>
            <person name="Miyauchi S."/>
            <person name="Serrano A."/>
            <person name="Linde D."/>
            <person name="Babiker R."/>
            <person name="Drula E."/>
            <person name="Ayuso-Fernandez I."/>
            <person name="Pacheco R."/>
            <person name="Padilla G."/>
            <person name="Ferreira P."/>
            <person name="Barriuso J."/>
            <person name="Kellner H."/>
            <person name="Castanera R."/>
            <person name="Alfaro M."/>
            <person name="Ramirez L."/>
            <person name="Pisabarro A.G."/>
            <person name="Kuo A."/>
            <person name="Tritt A."/>
            <person name="Lipzen A."/>
            <person name="He G."/>
            <person name="Yan M."/>
            <person name="Ng V."/>
            <person name="Cullen D."/>
            <person name="Martin F."/>
            <person name="Rosso M.-N."/>
            <person name="Henrissat B."/>
            <person name="Hibbett D."/>
            <person name="Martinez A.T."/>
            <person name="Grigoriev I.V."/>
        </authorList>
    </citation>
    <scope>NUCLEOTIDE SEQUENCE</scope>
    <source>
        <strain evidence="19">CIRM-BRFM 674</strain>
    </source>
</reference>
<feature type="coiled-coil region" evidence="16">
    <location>
        <begin position="48"/>
        <end position="75"/>
    </location>
</feature>
<dbReference type="Pfam" id="PF00097">
    <property type="entry name" value="zf-C3HC4"/>
    <property type="match status" value="1"/>
</dbReference>
<dbReference type="OrthoDB" id="10266039at2759"/>
<gene>
    <name evidence="19" type="ORF">BDN70DRAFT_875463</name>
</gene>
<dbReference type="GO" id="GO:0061630">
    <property type="term" value="F:ubiquitin protein ligase activity"/>
    <property type="evidence" value="ECO:0007669"/>
    <property type="project" value="UniProtKB-EC"/>
</dbReference>
<keyword evidence="12 15" id="KW-0539">Nucleus</keyword>
<dbReference type="InterPro" id="IPR058643">
    <property type="entry name" value="BRE1-like_CC"/>
</dbReference>
<dbReference type="CDD" id="cd16499">
    <property type="entry name" value="RING-HC_Bre1-like"/>
    <property type="match status" value="1"/>
</dbReference>
<keyword evidence="7 14" id="KW-0863">Zinc-finger</keyword>
<evidence type="ECO:0000256" key="16">
    <source>
        <dbReference type="SAM" id="Coils"/>
    </source>
</evidence>
<evidence type="ECO:0000256" key="14">
    <source>
        <dbReference type="PROSITE-ProRule" id="PRU00175"/>
    </source>
</evidence>
<keyword evidence="10 15" id="KW-0156">Chromatin regulator</keyword>
<evidence type="ECO:0000256" key="13">
    <source>
        <dbReference type="ARBA" id="ARBA00059679"/>
    </source>
</evidence>
<organism evidence="19 20">
    <name type="scientific">Pholiota conissans</name>
    <dbReference type="NCBI Taxonomy" id="109636"/>
    <lineage>
        <taxon>Eukaryota</taxon>
        <taxon>Fungi</taxon>
        <taxon>Dikarya</taxon>
        <taxon>Basidiomycota</taxon>
        <taxon>Agaricomycotina</taxon>
        <taxon>Agaricomycetes</taxon>
        <taxon>Agaricomycetidae</taxon>
        <taxon>Agaricales</taxon>
        <taxon>Agaricineae</taxon>
        <taxon>Strophariaceae</taxon>
        <taxon>Pholiota</taxon>
    </lineage>
</organism>
<evidence type="ECO:0000259" key="18">
    <source>
        <dbReference type="PROSITE" id="PS50089"/>
    </source>
</evidence>
<feature type="coiled-coil region" evidence="16">
    <location>
        <begin position="706"/>
        <end position="733"/>
    </location>
</feature>
<dbReference type="PROSITE" id="PS00518">
    <property type="entry name" value="ZF_RING_1"/>
    <property type="match status" value="1"/>
</dbReference>
<dbReference type="InterPro" id="IPR018957">
    <property type="entry name" value="Znf_C3HC4_RING-type"/>
</dbReference>
<dbReference type="InterPro" id="IPR013083">
    <property type="entry name" value="Znf_RING/FYVE/PHD"/>
</dbReference>
<feature type="coiled-coil region" evidence="16">
    <location>
        <begin position="162"/>
        <end position="203"/>
    </location>
</feature>
<keyword evidence="11 15" id="KW-0175">Coiled coil</keyword>
<comment type="subcellular location">
    <subcellularLocation>
        <location evidence="2 15">Nucleus</location>
    </subcellularLocation>
</comment>
<dbReference type="GO" id="GO:0033503">
    <property type="term" value="C:HULC complex"/>
    <property type="evidence" value="ECO:0007669"/>
    <property type="project" value="TreeGrafter"/>
</dbReference>
<comment type="caution">
    <text evidence="19">The sequence shown here is derived from an EMBL/GenBank/DDBJ whole genome shotgun (WGS) entry which is preliminary data.</text>
</comment>
<accession>A0A9P5Z700</accession>
<evidence type="ECO:0000256" key="1">
    <source>
        <dbReference type="ARBA" id="ARBA00000900"/>
    </source>
</evidence>
<dbReference type="GO" id="GO:0008270">
    <property type="term" value="F:zinc ion binding"/>
    <property type="evidence" value="ECO:0007669"/>
    <property type="project" value="UniProtKB-KW"/>
</dbReference>
<evidence type="ECO:0000256" key="12">
    <source>
        <dbReference type="ARBA" id="ARBA00023242"/>
    </source>
</evidence>
<keyword evidence="9 15" id="KW-0862">Zinc</keyword>
<dbReference type="PANTHER" id="PTHR23163:SF0">
    <property type="entry name" value="E3 UBIQUITIN-PROTEIN LIGASE BRE1"/>
    <property type="match status" value="1"/>
</dbReference>
<evidence type="ECO:0000256" key="6">
    <source>
        <dbReference type="ARBA" id="ARBA00022723"/>
    </source>
</evidence>
<feature type="coiled-coil region" evidence="16">
    <location>
        <begin position="632"/>
        <end position="680"/>
    </location>
</feature>